<name>A0A3G1A8X2_9CREN</name>
<evidence type="ECO:0000313" key="1">
    <source>
        <dbReference type="EMBL" id="AJB41944.1"/>
    </source>
</evidence>
<proteinExistence type="predicted"/>
<dbReference type="Proteomes" id="UP000266720">
    <property type="component" value="Chromosome"/>
</dbReference>
<sequence length="41" mass="4523">MARLGGMARTASLFTVEVINNFKISLSKVVAKLHIEKLMCT</sequence>
<reference evidence="2" key="1">
    <citation type="book" date="2010" name="EXTREMOPHILES" publisher="0:0-0">
        <title>Complete genome sequences of ten hyperthermophilic archaea reveal their metabolic capabilities and possible ecological roles.</title>
        <editorList>
            <person name="?"/>
        </editorList>
        <authorList>
            <person name="Ravin N.V."/>
            <person name="Mardanov A.V."/>
            <person name="Bonch-Osmolovskaya E.A."/>
            <person name="Skryabin K.G."/>
        </authorList>
    </citation>
    <scope>NUCLEOTIDE SEQUENCE [LARGE SCALE GENOMIC DNA]</scope>
    <source>
        <strain evidence="2">1505</strain>
    </source>
</reference>
<accession>A0A3G1A8X2</accession>
<evidence type="ECO:0000313" key="2">
    <source>
        <dbReference type="Proteomes" id="UP000266720"/>
    </source>
</evidence>
<protein>
    <submittedName>
        <fullName evidence="1">Uncharacterized protein</fullName>
    </submittedName>
</protein>
<dbReference type="STRING" id="697581.TCARB_0894"/>
<gene>
    <name evidence="1" type="ORF">TCARB_0894</name>
</gene>
<dbReference type="AlphaFoldDB" id="A0A3G1A8X2"/>
<dbReference type="EMBL" id="CP007493">
    <property type="protein sequence ID" value="AJB41944.1"/>
    <property type="molecule type" value="Genomic_DNA"/>
</dbReference>
<dbReference type="KEGG" id="tcb:TCARB_0894"/>
<organism evidence="1 2">
    <name type="scientific">Thermofilum adornatum 1505</name>
    <dbReference type="NCBI Taxonomy" id="697581"/>
    <lineage>
        <taxon>Archaea</taxon>
        <taxon>Thermoproteota</taxon>
        <taxon>Thermoprotei</taxon>
        <taxon>Thermofilales</taxon>
        <taxon>Thermofilaceae</taxon>
        <taxon>Thermofilum</taxon>
    </lineage>
</organism>